<sequence>MTNDPISSIRMTTRERNAGDALYIDPAESAIEEGYSVSHSRFAKSENDQYIASLVRRDRNSTQTELVVLFRDESYVAELPIPIGDGVRNVSVSNNGRVYLYADYEETSTHTTDQLPTPDQEESPSNLLMAWEPNMESPDYIDAFVSELQWIAVSGDGAYVSALTGLPDRSAHLYTGDGQYIGKAEMPGPAIHCRFEKQNGHHYIIGYGPNLEEPRQYPVDGEKFTNSTHQVHNPVVVPNEESSGHIIAEESIPDDTQRLRLPGNSLKSTCGESIAPIDAYRIYDDVSSAVDSGVTLCSSCESGTAEPEKHEQTSYMNR</sequence>
<dbReference type="GeneID" id="67179606"/>
<name>A0A8T8WHT6_9EURY</name>
<dbReference type="SUPFAM" id="SSF50952">
    <property type="entry name" value="Soluble quinoprotein glucose dehydrogenase"/>
    <property type="match status" value="1"/>
</dbReference>
<protein>
    <submittedName>
        <fullName evidence="2">Uncharacterized protein</fullName>
    </submittedName>
</protein>
<dbReference type="Proteomes" id="UP000826254">
    <property type="component" value="Plasmid unnamed1"/>
</dbReference>
<accession>A0A8T8WHT6</accession>
<reference evidence="2 3" key="1">
    <citation type="journal article" date="2021" name="Int. J. Syst. Evol. Microbiol.">
        <title>Halobaculum halophilum sp. nov. and Halobaculum salinum sp. nov., isolated from salt lake and saline soil.</title>
        <authorList>
            <person name="Cui H.L."/>
            <person name="Shi X.W."/>
            <person name="Yin X.M."/>
            <person name="Yang X.Y."/>
            <person name="Hou J."/>
            <person name="Zhu L."/>
        </authorList>
    </citation>
    <scope>NUCLEOTIDE SEQUENCE [LARGE SCALE GENOMIC DNA]</scope>
    <source>
        <strain evidence="2 3">NBRC 109044</strain>
    </source>
</reference>
<dbReference type="AlphaFoldDB" id="A0A8T8WHT6"/>
<dbReference type="EMBL" id="CP081959">
    <property type="protein sequence ID" value="QZP39346.1"/>
    <property type="molecule type" value="Genomic_DNA"/>
</dbReference>
<feature type="region of interest" description="Disordered" evidence="1">
    <location>
        <begin position="299"/>
        <end position="318"/>
    </location>
</feature>
<dbReference type="InterPro" id="IPR011041">
    <property type="entry name" value="Quinoprot_gluc/sorb_DH_b-prop"/>
</dbReference>
<proteinExistence type="predicted"/>
<evidence type="ECO:0000313" key="2">
    <source>
        <dbReference type="EMBL" id="QZP39346.1"/>
    </source>
</evidence>
<gene>
    <name evidence="2" type="ORF">K6T50_15650</name>
</gene>
<dbReference type="KEGG" id="hmp:K6T50_15650"/>
<geneLocation type="plasmid" evidence="2 3">
    <name>unnamed1</name>
</geneLocation>
<evidence type="ECO:0000313" key="3">
    <source>
        <dbReference type="Proteomes" id="UP000826254"/>
    </source>
</evidence>
<evidence type="ECO:0000256" key="1">
    <source>
        <dbReference type="SAM" id="MobiDB-lite"/>
    </source>
</evidence>
<keyword evidence="2" id="KW-0614">Plasmid</keyword>
<organism evidence="2 3">
    <name type="scientific">Halobaculum magnesiiphilum</name>
    <dbReference type="NCBI Taxonomy" id="1017351"/>
    <lineage>
        <taxon>Archaea</taxon>
        <taxon>Methanobacteriati</taxon>
        <taxon>Methanobacteriota</taxon>
        <taxon>Stenosarchaea group</taxon>
        <taxon>Halobacteria</taxon>
        <taxon>Halobacteriales</taxon>
        <taxon>Haloferacaceae</taxon>
        <taxon>Halobaculum</taxon>
    </lineage>
</organism>
<keyword evidence="3" id="KW-1185">Reference proteome</keyword>
<dbReference type="RefSeq" id="WP_222609102.1">
    <property type="nucleotide sequence ID" value="NZ_CP081959.1"/>
</dbReference>